<feature type="region of interest" description="Disordered" evidence="1">
    <location>
        <begin position="383"/>
        <end position="428"/>
    </location>
</feature>
<keyword evidence="2" id="KW-0812">Transmembrane</keyword>
<comment type="caution">
    <text evidence="3">The sequence shown here is derived from an EMBL/GenBank/DDBJ whole genome shotgun (WGS) entry which is preliminary data.</text>
</comment>
<feature type="transmembrane region" description="Helical" evidence="2">
    <location>
        <begin position="223"/>
        <end position="244"/>
    </location>
</feature>
<keyword evidence="2" id="KW-1133">Transmembrane helix</keyword>
<organism evidence="3 4">
    <name type="scientific">Collybiopsis confluens</name>
    <dbReference type="NCBI Taxonomy" id="2823264"/>
    <lineage>
        <taxon>Eukaryota</taxon>
        <taxon>Fungi</taxon>
        <taxon>Dikarya</taxon>
        <taxon>Basidiomycota</taxon>
        <taxon>Agaricomycotina</taxon>
        <taxon>Agaricomycetes</taxon>
        <taxon>Agaricomycetidae</taxon>
        <taxon>Agaricales</taxon>
        <taxon>Marasmiineae</taxon>
        <taxon>Omphalotaceae</taxon>
        <taxon>Collybiopsis</taxon>
    </lineage>
</organism>
<keyword evidence="2" id="KW-0472">Membrane</keyword>
<evidence type="ECO:0000256" key="1">
    <source>
        <dbReference type="SAM" id="MobiDB-lite"/>
    </source>
</evidence>
<feature type="transmembrane region" description="Helical" evidence="2">
    <location>
        <begin position="147"/>
        <end position="171"/>
    </location>
</feature>
<evidence type="ECO:0000313" key="4">
    <source>
        <dbReference type="Proteomes" id="UP000518752"/>
    </source>
</evidence>
<name>A0A8H5M375_9AGAR</name>
<feature type="transmembrane region" description="Helical" evidence="2">
    <location>
        <begin position="183"/>
        <end position="208"/>
    </location>
</feature>
<dbReference type="EMBL" id="JAACJN010000073">
    <property type="protein sequence ID" value="KAF5378924.1"/>
    <property type="molecule type" value="Genomic_DNA"/>
</dbReference>
<evidence type="ECO:0000256" key="2">
    <source>
        <dbReference type="SAM" id="Phobius"/>
    </source>
</evidence>
<sequence>MPPSMLLPPTAVRAAVSPQKTIIVDQNLATLAQLTEPDVTGLICQALLYGIYISIAWPTLSTLIDKRPRTKPWFFLLTSTVLMFLMSTVCLVLEAVSTMAVLEGIKLETEGAVQPPTAWYGFRGANNRTLAQAIIFSLEFILGDAVVIWRAGALWQFGRTAMIIMLIPLIADFGGHLDTVSNFLFLICIEATTMYFIGCVGEGNWWYIAGTEPKSCNVAQRGMFLLSFSTNAVAVMFIAVKAWFHRQAFIAIPDSLASSGSWKKRRSPAQKIMMLFLESGFLYLLFWAACSFTYFPFVMGLESPAYFMTTLFNSIRYQVVGFYPTAIVLLVHRESIQWESPAISKLAVQSSFRAAPGHLTSAPSRPKPHKRIDTFDLSTVGSIPEADSHSHSENVLPIRPSNWNGTVNHERSPSDGPSIKSEETAVAV</sequence>
<dbReference type="Proteomes" id="UP000518752">
    <property type="component" value="Unassembled WGS sequence"/>
</dbReference>
<evidence type="ECO:0000313" key="3">
    <source>
        <dbReference type="EMBL" id="KAF5378924.1"/>
    </source>
</evidence>
<protein>
    <submittedName>
        <fullName evidence="3">Uncharacterized protein</fullName>
    </submittedName>
</protein>
<gene>
    <name evidence="3" type="ORF">D9757_008725</name>
</gene>
<feature type="transmembrane region" description="Helical" evidence="2">
    <location>
        <begin position="272"/>
        <end position="295"/>
    </location>
</feature>
<proteinExistence type="predicted"/>
<accession>A0A8H5M375</accession>
<keyword evidence="4" id="KW-1185">Reference proteome</keyword>
<dbReference type="OrthoDB" id="2744793at2759"/>
<feature type="transmembrane region" description="Helical" evidence="2">
    <location>
        <begin position="39"/>
        <end position="60"/>
    </location>
</feature>
<feature type="transmembrane region" description="Helical" evidence="2">
    <location>
        <begin position="72"/>
        <end position="96"/>
    </location>
</feature>
<reference evidence="3 4" key="1">
    <citation type="journal article" date="2020" name="ISME J.">
        <title>Uncovering the hidden diversity of litter-decomposition mechanisms in mushroom-forming fungi.</title>
        <authorList>
            <person name="Floudas D."/>
            <person name="Bentzer J."/>
            <person name="Ahren D."/>
            <person name="Johansson T."/>
            <person name="Persson P."/>
            <person name="Tunlid A."/>
        </authorList>
    </citation>
    <scope>NUCLEOTIDE SEQUENCE [LARGE SCALE GENOMIC DNA]</scope>
    <source>
        <strain evidence="3 4">CBS 406.79</strain>
    </source>
</reference>
<dbReference type="AlphaFoldDB" id="A0A8H5M375"/>